<keyword evidence="1" id="KW-0812">Transmembrane</keyword>
<name>A0ABN1NX63_9ACTN</name>
<dbReference type="Proteomes" id="UP001501578">
    <property type="component" value="Unassembled WGS sequence"/>
</dbReference>
<feature type="transmembrane region" description="Helical" evidence="1">
    <location>
        <begin position="12"/>
        <end position="33"/>
    </location>
</feature>
<accession>A0ABN1NX63</accession>
<keyword evidence="1" id="KW-1133">Transmembrane helix</keyword>
<proteinExistence type="predicted"/>
<evidence type="ECO:0000313" key="2">
    <source>
        <dbReference type="EMBL" id="GAA0918757.1"/>
    </source>
</evidence>
<reference evidence="2 3" key="1">
    <citation type="journal article" date="2019" name="Int. J. Syst. Evol. Microbiol.">
        <title>The Global Catalogue of Microorganisms (GCM) 10K type strain sequencing project: providing services to taxonomists for standard genome sequencing and annotation.</title>
        <authorList>
            <consortium name="The Broad Institute Genomics Platform"/>
            <consortium name="The Broad Institute Genome Sequencing Center for Infectious Disease"/>
            <person name="Wu L."/>
            <person name="Ma J."/>
        </authorList>
    </citation>
    <scope>NUCLEOTIDE SEQUENCE [LARGE SCALE GENOMIC DNA]</scope>
    <source>
        <strain evidence="2 3">JCM 11136</strain>
    </source>
</reference>
<evidence type="ECO:0000256" key="1">
    <source>
        <dbReference type="SAM" id="Phobius"/>
    </source>
</evidence>
<comment type="caution">
    <text evidence="2">The sequence shown here is derived from an EMBL/GenBank/DDBJ whole genome shotgun (WGS) entry which is preliminary data.</text>
</comment>
<keyword evidence="1" id="KW-0472">Membrane</keyword>
<organism evidence="2 3">
    <name type="scientific">Nonomuraea longicatena</name>
    <dbReference type="NCBI Taxonomy" id="83682"/>
    <lineage>
        <taxon>Bacteria</taxon>
        <taxon>Bacillati</taxon>
        <taxon>Actinomycetota</taxon>
        <taxon>Actinomycetes</taxon>
        <taxon>Streptosporangiales</taxon>
        <taxon>Streptosporangiaceae</taxon>
        <taxon>Nonomuraea</taxon>
    </lineage>
</organism>
<gene>
    <name evidence="2" type="ORF">GCM10009560_15950</name>
</gene>
<sequence length="94" mass="9860">MLTRQNGRTRVCMVAAAAGWATSALAGALVALGPAGPSAHAFSLLAMWLLAVPILASVCAARQRHRRARTATAQLAYELGTLHEQDLAPAMPLR</sequence>
<dbReference type="EMBL" id="BAAAHQ010000007">
    <property type="protein sequence ID" value="GAA0918757.1"/>
    <property type="molecule type" value="Genomic_DNA"/>
</dbReference>
<evidence type="ECO:0000313" key="3">
    <source>
        <dbReference type="Proteomes" id="UP001501578"/>
    </source>
</evidence>
<feature type="transmembrane region" description="Helical" evidence="1">
    <location>
        <begin position="39"/>
        <end position="61"/>
    </location>
</feature>
<keyword evidence="3" id="KW-1185">Reference proteome</keyword>
<protein>
    <submittedName>
        <fullName evidence="2">Uncharacterized protein</fullName>
    </submittedName>
</protein>